<dbReference type="Proteomes" id="UP001063166">
    <property type="component" value="Unassembled WGS sequence"/>
</dbReference>
<dbReference type="AlphaFoldDB" id="A0A9P3PWF0"/>
<protein>
    <submittedName>
        <fullName evidence="1">Uncharacterized protein</fullName>
    </submittedName>
</protein>
<reference evidence="1" key="1">
    <citation type="submission" date="2022-07" db="EMBL/GenBank/DDBJ databases">
        <title>The genome of Lyophyllum shimeji provides insight into the initial evolution of ectomycorrhizal fungal genome.</title>
        <authorList>
            <person name="Kobayashi Y."/>
            <person name="Shibata T."/>
            <person name="Hirakawa H."/>
            <person name="Shigenobu S."/>
            <person name="Nishiyama T."/>
            <person name="Yamada A."/>
            <person name="Hasebe M."/>
            <person name="Kawaguchi M."/>
        </authorList>
    </citation>
    <scope>NUCLEOTIDE SEQUENCE</scope>
    <source>
        <strain evidence="1">AT787</strain>
    </source>
</reference>
<keyword evidence="2" id="KW-1185">Reference proteome</keyword>
<gene>
    <name evidence="1" type="ORF">LshimejAT787_1601570</name>
</gene>
<dbReference type="EMBL" id="BRPK01000016">
    <property type="protein sequence ID" value="GLB44227.1"/>
    <property type="molecule type" value="Genomic_DNA"/>
</dbReference>
<organism evidence="1 2">
    <name type="scientific">Lyophyllum shimeji</name>
    <name type="common">Hon-shimeji</name>
    <name type="synonym">Tricholoma shimeji</name>
    <dbReference type="NCBI Taxonomy" id="47721"/>
    <lineage>
        <taxon>Eukaryota</taxon>
        <taxon>Fungi</taxon>
        <taxon>Dikarya</taxon>
        <taxon>Basidiomycota</taxon>
        <taxon>Agaricomycotina</taxon>
        <taxon>Agaricomycetes</taxon>
        <taxon>Agaricomycetidae</taxon>
        <taxon>Agaricales</taxon>
        <taxon>Tricholomatineae</taxon>
        <taxon>Lyophyllaceae</taxon>
        <taxon>Lyophyllum</taxon>
    </lineage>
</organism>
<evidence type="ECO:0000313" key="1">
    <source>
        <dbReference type="EMBL" id="GLB44227.1"/>
    </source>
</evidence>
<evidence type="ECO:0000313" key="2">
    <source>
        <dbReference type="Proteomes" id="UP001063166"/>
    </source>
</evidence>
<comment type="caution">
    <text evidence="1">The sequence shown here is derived from an EMBL/GenBank/DDBJ whole genome shotgun (WGS) entry which is preliminary data.</text>
</comment>
<accession>A0A9P3PWF0</accession>
<name>A0A9P3PWF0_LYOSH</name>
<proteinExistence type="predicted"/>
<sequence>MVGEVSSHLRVGRHAVVIEATGEELLGQLRGSHPVHSPREPLILGQFHSSPSISTVKRRDSPYACSPLTRDARYARTRDDDHQMAADTNRSRHEQALAFLKRLALMGLHPGYRSVPLFYQAPRRTPRSVARSQRHSLMVNRLRENDHPLSIDTLGAEMKSYIPLPFR</sequence>